<dbReference type="Pfam" id="PF01724">
    <property type="entry name" value="DUF29"/>
    <property type="match status" value="1"/>
</dbReference>
<dbReference type="PANTHER" id="PTHR34235">
    <property type="entry name" value="SLR1203 PROTEIN-RELATED"/>
    <property type="match status" value="1"/>
</dbReference>
<evidence type="ECO:0008006" key="3">
    <source>
        <dbReference type="Google" id="ProtNLM"/>
    </source>
</evidence>
<proteinExistence type="predicted"/>
<dbReference type="InterPro" id="IPR002636">
    <property type="entry name" value="DUF29"/>
</dbReference>
<reference evidence="1 2" key="1">
    <citation type="submission" date="2023-07" db="EMBL/GenBank/DDBJ databases">
        <title>Genomic Encyclopedia of Type Strains, Phase IV (KMG-IV): sequencing the most valuable type-strain genomes for metagenomic binning, comparative biology and taxonomic classification.</title>
        <authorList>
            <person name="Goeker M."/>
        </authorList>
    </citation>
    <scope>NUCLEOTIDE SEQUENCE [LARGE SCALE GENOMIC DNA]</scope>
    <source>
        <strain evidence="1 2">DSM 11549</strain>
    </source>
</reference>
<sequence length="157" mass="18013">MSSEPLKKPAEAELLYEADFFRWTQEQAEALRTRRLADLDWANLAEEIETVGRSDRSEIRSRLAVILLHLLKWRYQPGQRKGGWKASVFEQRVRIADLLEDSPSLHAYPAAVLAKEYRIARVKAADETGLPLERFAETCPFTLEEILDEAFLPEAAE</sequence>
<keyword evidence="2" id="KW-1185">Reference proteome</keyword>
<evidence type="ECO:0000313" key="2">
    <source>
        <dbReference type="Proteomes" id="UP001230253"/>
    </source>
</evidence>
<dbReference type="Gene3D" id="1.20.1220.20">
    <property type="entry name" value="Uncharcterised protein PF01724"/>
    <property type="match status" value="1"/>
</dbReference>
<accession>A0ABU0C2G7</accession>
<name>A0ABU0C2G7_9BRAD</name>
<dbReference type="RefSeq" id="WP_307152702.1">
    <property type="nucleotide sequence ID" value="NZ_JAUSUK010000001.1"/>
</dbReference>
<gene>
    <name evidence="1" type="ORF">J2R99_000256</name>
</gene>
<protein>
    <recommendedName>
        <fullName evidence="3">DUF29 domain-containing protein</fullName>
    </recommendedName>
</protein>
<organism evidence="1 2">
    <name type="scientific">Rhodopseudomonas julia</name>
    <dbReference type="NCBI Taxonomy" id="200617"/>
    <lineage>
        <taxon>Bacteria</taxon>
        <taxon>Pseudomonadati</taxon>
        <taxon>Pseudomonadota</taxon>
        <taxon>Alphaproteobacteria</taxon>
        <taxon>Hyphomicrobiales</taxon>
        <taxon>Nitrobacteraceae</taxon>
        <taxon>Rhodopseudomonas</taxon>
    </lineage>
</organism>
<evidence type="ECO:0000313" key="1">
    <source>
        <dbReference type="EMBL" id="MDQ0324407.1"/>
    </source>
</evidence>
<comment type="caution">
    <text evidence="1">The sequence shown here is derived from an EMBL/GenBank/DDBJ whole genome shotgun (WGS) entry which is preliminary data.</text>
</comment>
<dbReference type="Proteomes" id="UP001230253">
    <property type="component" value="Unassembled WGS sequence"/>
</dbReference>
<dbReference type="EMBL" id="JAUSUK010000001">
    <property type="protein sequence ID" value="MDQ0324407.1"/>
    <property type="molecule type" value="Genomic_DNA"/>
</dbReference>